<reference evidence="1 2" key="1">
    <citation type="journal article" date="2018" name="Mycol. Prog.">
        <title>Coniella lustricola, a new species from submerged detritus.</title>
        <authorList>
            <person name="Raudabaugh D.B."/>
            <person name="Iturriaga T."/>
            <person name="Carver A."/>
            <person name="Mondo S."/>
            <person name="Pangilinan J."/>
            <person name="Lipzen A."/>
            <person name="He G."/>
            <person name="Amirebrahimi M."/>
            <person name="Grigoriev I.V."/>
            <person name="Miller A.N."/>
        </authorList>
    </citation>
    <scope>NUCLEOTIDE SEQUENCE [LARGE SCALE GENOMIC DNA]</scope>
    <source>
        <strain evidence="1 2">B22-T-1</strain>
    </source>
</reference>
<keyword evidence="2" id="KW-1185">Reference proteome</keyword>
<name>A0A2T3A5C0_9PEZI</name>
<proteinExistence type="predicted"/>
<dbReference type="InParanoid" id="A0A2T3A5C0"/>
<protein>
    <submittedName>
        <fullName evidence="1">Uncharacterized protein</fullName>
    </submittedName>
</protein>
<gene>
    <name evidence="1" type="ORF">BD289DRAFT_290389</name>
</gene>
<evidence type="ECO:0000313" key="2">
    <source>
        <dbReference type="Proteomes" id="UP000241462"/>
    </source>
</evidence>
<dbReference type="AlphaFoldDB" id="A0A2T3A5C0"/>
<sequence>MSRRSRRATSEYLATTKALLPPPTAMVRASACLQLAWSEDRMVAVEIAIKKQLRFCENTICQRPKTGSRRLRDGHNASCSTCRSVPDGPLFSARYSPEYRQGPALLLLLPCVHKHTCCEGVVGGLEKTRNAALLLVSSTIDSKATSSHLSTSQIKLQEPECIGLLAFWLLPRGLAPAPRATYTVLVLPFPVLYRRTADSNMISQRITGEKAGCQAASETMWFTPGARSWPASRRPSRREPKA</sequence>
<evidence type="ECO:0000313" key="1">
    <source>
        <dbReference type="EMBL" id="PSR83211.1"/>
    </source>
</evidence>
<accession>A0A2T3A5C0</accession>
<organism evidence="1 2">
    <name type="scientific">Coniella lustricola</name>
    <dbReference type="NCBI Taxonomy" id="2025994"/>
    <lineage>
        <taxon>Eukaryota</taxon>
        <taxon>Fungi</taxon>
        <taxon>Dikarya</taxon>
        <taxon>Ascomycota</taxon>
        <taxon>Pezizomycotina</taxon>
        <taxon>Sordariomycetes</taxon>
        <taxon>Sordariomycetidae</taxon>
        <taxon>Diaporthales</taxon>
        <taxon>Schizoparmaceae</taxon>
        <taxon>Coniella</taxon>
    </lineage>
</organism>
<dbReference type="EMBL" id="KZ678464">
    <property type="protein sequence ID" value="PSR83211.1"/>
    <property type="molecule type" value="Genomic_DNA"/>
</dbReference>
<dbReference type="Proteomes" id="UP000241462">
    <property type="component" value="Unassembled WGS sequence"/>
</dbReference>